<sequence length="259" mass="27720">MSEQTLNQLAIFANELADIARHTIRSSKQADRRPIAKPDSSPVTNTDKTVELRLRERIAERFPDHGILGEEFGAEGLDREFVWVVDPIDGTKAFIGGLAIYGTLISLTRGGVPLIGLIDNPTTGDRWLGNQGKPTTLNGNPVHCASTRTLAEAFMANGNPDVFTGSYRVCVDNLREATRWCVYGGSCIAYGRVADGSLDISIDGGLSPYDYCALVPVINGAGGCITDWQGAGLGLASGDRCVASANPDLHRQVLDRLSS</sequence>
<gene>
    <name evidence="4" type="ORF">BLA27_14270</name>
</gene>
<keyword evidence="5" id="KW-1185">Reference proteome</keyword>
<name>A0A1J6HK37_9HYPH</name>
<feature type="binding site" evidence="2">
    <location>
        <position position="88"/>
    </location>
    <ligand>
        <name>Mg(2+)</name>
        <dbReference type="ChEBI" id="CHEBI:18420"/>
        <label>1</label>
        <note>catalytic</note>
    </ligand>
</feature>
<evidence type="ECO:0000313" key="5">
    <source>
        <dbReference type="Proteomes" id="UP000182985"/>
    </source>
</evidence>
<accession>A0A1J6HK37</accession>
<protein>
    <submittedName>
        <fullName evidence="4">Phosphatase</fullName>
    </submittedName>
</protein>
<dbReference type="Proteomes" id="UP000182985">
    <property type="component" value="Unassembled WGS sequence"/>
</dbReference>
<dbReference type="Pfam" id="PF00459">
    <property type="entry name" value="Inositol_P"/>
    <property type="match status" value="1"/>
</dbReference>
<dbReference type="GO" id="GO:0006020">
    <property type="term" value="P:inositol metabolic process"/>
    <property type="evidence" value="ECO:0007669"/>
    <property type="project" value="TreeGrafter"/>
</dbReference>
<evidence type="ECO:0000256" key="2">
    <source>
        <dbReference type="PIRSR" id="PIRSR600760-2"/>
    </source>
</evidence>
<comment type="similarity">
    <text evidence="1">Belongs to the inositol monophosphatase superfamily.</text>
</comment>
<dbReference type="SUPFAM" id="SSF56655">
    <property type="entry name" value="Carbohydrate phosphatase"/>
    <property type="match status" value="1"/>
</dbReference>
<dbReference type="AlphaFoldDB" id="A0A1J6HK37"/>
<dbReference type="PANTHER" id="PTHR20854:SF4">
    <property type="entry name" value="INOSITOL-1-MONOPHOSPHATASE-RELATED"/>
    <property type="match status" value="1"/>
</dbReference>
<organism evidence="4 5">
    <name type="scientific">Brucella cytisi</name>
    <dbReference type="NCBI Taxonomy" id="407152"/>
    <lineage>
        <taxon>Bacteria</taxon>
        <taxon>Pseudomonadati</taxon>
        <taxon>Pseudomonadota</taxon>
        <taxon>Alphaproteobacteria</taxon>
        <taxon>Hyphomicrobiales</taxon>
        <taxon>Brucellaceae</taxon>
        <taxon>Brucella/Ochrobactrum group</taxon>
        <taxon>Brucella</taxon>
    </lineage>
</organism>
<comment type="cofactor">
    <cofactor evidence="2">
        <name>Mg(2+)</name>
        <dbReference type="ChEBI" id="CHEBI:18420"/>
    </cofactor>
</comment>
<dbReference type="PRINTS" id="PR00377">
    <property type="entry name" value="IMPHPHTASES"/>
</dbReference>
<dbReference type="OrthoDB" id="9785695at2"/>
<feature type="binding site" evidence="2">
    <location>
        <position position="86"/>
    </location>
    <ligand>
        <name>Mg(2+)</name>
        <dbReference type="ChEBI" id="CHEBI:18420"/>
        <label>1</label>
        <note>catalytic</note>
    </ligand>
</feature>
<feature type="binding site" evidence="2">
    <location>
        <position position="210"/>
    </location>
    <ligand>
        <name>Mg(2+)</name>
        <dbReference type="ChEBI" id="CHEBI:18420"/>
        <label>1</label>
        <note>catalytic</note>
    </ligand>
</feature>
<feature type="region of interest" description="Disordered" evidence="3">
    <location>
        <begin position="25"/>
        <end position="47"/>
    </location>
</feature>
<evidence type="ECO:0000256" key="3">
    <source>
        <dbReference type="SAM" id="MobiDB-lite"/>
    </source>
</evidence>
<dbReference type="Gene3D" id="3.30.540.10">
    <property type="entry name" value="Fructose-1,6-Bisphosphatase, subunit A, domain 1"/>
    <property type="match status" value="1"/>
</dbReference>
<dbReference type="PANTHER" id="PTHR20854">
    <property type="entry name" value="INOSITOL MONOPHOSPHATASE"/>
    <property type="match status" value="1"/>
</dbReference>
<dbReference type="Gene3D" id="3.40.190.80">
    <property type="match status" value="1"/>
</dbReference>
<dbReference type="InterPro" id="IPR000760">
    <property type="entry name" value="Inositol_monophosphatase-like"/>
</dbReference>
<proteinExistence type="inferred from homology"/>
<feature type="binding site" evidence="2">
    <location>
        <position position="70"/>
    </location>
    <ligand>
        <name>Mg(2+)</name>
        <dbReference type="ChEBI" id="CHEBI:18420"/>
        <label>1</label>
        <note>catalytic</note>
    </ligand>
</feature>
<evidence type="ECO:0000256" key="1">
    <source>
        <dbReference type="ARBA" id="ARBA00009759"/>
    </source>
</evidence>
<keyword evidence="2" id="KW-0460">Magnesium</keyword>
<keyword evidence="2" id="KW-0479">Metal-binding</keyword>
<dbReference type="CDD" id="cd01641">
    <property type="entry name" value="Bacterial_IMPase_like_1"/>
    <property type="match status" value="1"/>
</dbReference>
<dbReference type="RefSeq" id="WP_071632317.1">
    <property type="nucleotide sequence ID" value="NZ_MOEC01000013.1"/>
</dbReference>
<dbReference type="EMBL" id="MOEC01000013">
    <property type="protein sequence ID" value="OIS92849.1"/>
    <property type="molecule type" value="Genomic_DNA"/>
</dbReference>
<feature type="binding site" evidence="2">
    <location>
        <position position="89"/>
    </location>
    <ligand>
        <name>Mg(2+)</name>
        <dbReference type="ChEBI" id="CHEBI:18420"/>
        <label>1</label>
        <note>catalytic</note>
    </ligand>
</feature>
<evidence type="ECO:0000313" key="4">
    <source>
        <dbReference type="EMBL" id="OIS92849.1"/>
    </source>
</evidence>
<dbReference type="GO" id="GO:0007165">
    <property type="term" value="P:signal transduction"/>
    <property type="evidence" value="ECO:0007669"/>
    <property type="project" value="TreeGrafter"/>
</dbReference>
<dbReference type="GO" id="GO:0008934">
    <property type="term" value="F:inositol monophosphate 1-phosphatase activity"/>
    <property type="evidence" value="ECO:0007669"/>
    <property type="project" value="TreeGrafter"/>
</dbReference>
<reference evidence="4 5" key="1">
    <citation type="submission" date="2016-10" db="EMBL/GenBank/DDBJ databases">
        <title>The Draft Genome Sequence of the Potato Rhizosphere Bacteria Ochrobactrum sp. IPA7.2.</title>
        <authorList>
            <person name="Gogoleva N.E."/>
            <person name="Khlopko Y.A."/>
            <person name="Burygin G.L."/>
            <person name="Plotnikov A.O."/>
        </authorList>
    </citation>
    <scope>NUCLEOTIDE SEQUENCE [LARGE SCALE GENOMIC DNA]</scope>
    <source>
        <strain evidence="4 5">IPA7.2</strain>
    </source>
</reference>
<comment type="caution">
    <text evidence="4">The sequence shown here is derived from an EMBL/GenBank/DDBJ whole genome shotgun (WGS) entry which is preliminary data.</text>
</comment>
<dbReference type="GO" id="GO:0046872">
    <property type="term" value="F:metal ion binding"/>
    <property type="evidence" value="ECO:0007669"/>
    <property type="project" value="UniProtKB-KW"/>
</dbReference>